<dbReference type="AlphaFoldDB" id="A0A6J7MFC2"/>
<evidence type="ECO:0000313" key="1">
    <source>
        <dbReference type="EMBL" id="CAB4977129.1"/>
    </source>
</evidence>
<organism evidence="1">
    <name type="scientific">freshwater metagenome</name>
    <dbReference type="NCBI Taxonomy" id="449393"/>
    <lineage>
        <taxon>unclassified sequences</taxon>
        <taxon>metagenomes</taxon>
        <taxon>ecological metagenomes</taxon>
    </lineage>
</organism>
<name>A0A6J7MFC2_9ZZZZ</name>
<protein>
    <submittedName>
        <fullName evidence="1">Unannotated protein</fullName>
    </submittedName>
</protein>
<gene>
    <name evidence="1" type="ORF">UFOPK3954_00306</name>
</gene>
<accession>A0A6J7MFC2</accession>
<reference evidence="1" key="1">
    <citation type="submission" date="2020-05" db="EMBL/GenBank/DDBJ databases">
        <authorList>
            <person name="Chiriac C."/>
            <person name="Salcher M."/>
            <person name="Ghai R."/>
            <person name="Kavagutti S V."/>
        </authorList>
    </citation>
    <scope>NUCLEOTIDE SEQUENCE</scope>
</reference>
<dbReference type="EMBL" id="CAFBON010000019">
    <property type="protein sequence ID" value="CAB4977129.1"/>
    <property type="molecule type" value="Genomic_DNA"/>
</dbReference>
<proteinExistence type="predicted"/>
<sequence length="119" mass="12866">MAKLFVEKFTAANGEAPDFYAANFFENTVRLWELMAEAKKSGIADDKLCNGDTLEAAMEADPTLVSLYGGTPTEVGTSTHDLTTHSVVKRPMGAFTYKDGKVTPLAYFGIDGVDFKMVG</sequence>